<dbReference type="Gene3D" id="3.40.50.150">
    <property type="entry name" value="Vaccinia Virus protein VP39"/>
    <property type="match status" value="1"/>
</dbReference>
<reference evidence="2 3" key="1">
    <citation type="submission" date="2017-08" db="EMBL/GenBank/DDBJ databases">
        <title>Acidophilic green algal genome provides insights into adaptation to an acidic environment.</title>
        <authorList>
            <person name="Hirooka S."/>
            <person name="Hirose Y."/>
            <person name="Kanesaki Y."/>
            <person name="Higuchi S."/>
            <person name="Fujiwara T."/>
            <person name="Onuma R."/>
            <person name="Era A."/>
            <person name="Ohbayashi R."/>
            <person name="Uzuka A."/>
            <person name="Nozaki H."/>
            <person name="Yoshikawa H."/>
            <person name="Miyagishima S.Y."/>
        </authorList>
    </citation>
    <scope>NUCLEOTIDE SEQUENCE [LARGE SCALE GENOMIC DNA]</scope>
    <source>
        <strain evidence="2 3">NIES-2499</strain>
    </source>
</reference>
<dbReference type="SUPFAM" id="SSF53335">
    <property type="entry name" value="S-adenosyl-L-methionine-dependent methyltransferases"/>
    <property type="match status" value="1"/>
</dbReference>
<comment type="caution">
    <text evidence="2">The sequence shown here is derived from an EMBL/GenBank/DDBJ whole genome shotgun (WGS) entry which is preliminary data.</text>
</comment>
<dbReference type="InterPro" id="IPR013216">
    <property type="entry name" value="Methyltransf_11"/>
</dbReference>
<accession>A0A250XJL9</accession>
<sequence length="300" mass="32741">MATLIAAGIGAAGAAFLIFGKRFKKDDLKDRSTTSSAGGGAAAYETVKAVDEYLQFHFGTDQDIMPYSNGPKEALKFPARCAALCERHCAALQDITGERGETLALDIGCAVGGATFELARSFSNVLGIDYSQSFVDAAQEMKEVGSRDYIAVVEGEITRKYTATVPSDIERARAKFMQGDACALPSNLSKFDAILAANLVCRLPEPMEFFERLPSLVKPGGVAVIISPHSWLPAWTPKSKWIGGYNKDGKPVYTASSMTEILSKDFDLIAREDMPFLIREHARKFQWGCSNAMVWRRKAD</sequence>
<dbReference type="InterPro" id="IPR029063">
    <property type="entry name" value="SAM-dependent_MTases_sf"/>
</dbReference>
<dbReference type="OrthoDB" id="506498at2759"/>
<keyword evidence="3" id="KW-1185">Reference proteome</keyword>
<gene>
    <name evidence="2" type="ORF">CEUSTIGMA_g10642.t1</name>
</gene>
<dbReference type="Pfam" id="PF08241">
    <property type="entry name" value="Methyltransf_11"/>
    <property type="match status" value="1"/>
</dbReference>
<dbReference type="InterPro" id="IPR027625">
    <property type="entry name" value="OvoA_Cterm"/>
</dbReference>
<dbReference type="STRING" id="1157962.A0A250XJL9"/>
<evidence type="ECO:0000313" key="2">
    <source>
        <dbReference type="EMBL" id="GAX83216.1"/>
    </source>
</evidence>
<dbReference type="NCBIfam" id="TIGR04345">
    <property type="entry name" value="ovoA_Cterm"/>
    <property type="match status" value="1"/>
</dbReference>
<dbReference type="PANTHER" id="PTHR45445">
    <property type="match status" value="1"/>
</dbReference>
<dbReference type="GO" id="GO:0008757">
    <property type="term" value="F:S-adenosylmethionine-dependent methyltransferase activity"/>
    <property type="evidence" value="ECO:0007669"/>
    <property type="project" value="InterPro"/>
</dbReference>
<dbReference type="Proteomes" id="UP000232323">
    <property type="component" value="Unassembled WGS sequence"/>
</dbReference>
<evidence type="ECO:0000313" key="3">
    <source>
        <dbReference type="Proteomes" id="UP000232323"/>
    </source>
</evidence>
<dbReference type="CDD" id="cd02440">
    <property type="entry name" value="AdoMet_MTases"/>
    <property type="match status" value="1"/>
</dbReference>
<name>A0A250XJL9_9CHLO</name>
<organism evidence="2 3">
    <name type="scientific">Chlamydomonas eustigma</name>
    <dbReference type="NCBI Taxonomy" id="1157962"/>
    <lineage>
        <taxon>Eukaryota</taxon>
        <taxon>Viridiplantae</taxon>
        <taxon>Chlorophyta</taxon>
        <taxon>core chlorophytes</taxon>
        <taxon>Chlorophyceae</taxon>
        <taxon>CS clade</taxon>
        <taxon>Chlamydomonadales</taxon>
        <taxon>Chlamydomonadaceae</taxon>
        <taxon>Chlamydomonas</taxon>
    </lineage>
</organism>
<dbReference type="AlphaFoldDB" id="A0A250XJL9"/>
<dbReference type="EMBL" id="BEGY01000094">
    <property type="protein sequence ID" value="GAX83216.1"/>
    <property type="molecule type" value="Genomic_DNA"/>
</dbReference>
<protein>
    <recommendedName>
        <fullName evidence="1">Methyltransferase type 11 domain-containing protein</fullName>
    </recommendedName>
</protein>
<dbReference type="PANTHER" id="PTHR45445:SF2">
    <property type="entry name" value="METHYLTRANSFERASE TYPE 11 DOMAIN-CONTAINING PROTEIN"/>
    <property type="match status" value="1"/>
</dbReference>
<feature type="domain" description="Methyltransferase type 11" evidence="1">
    <location>
        <begin position="105"/>
        <end position="225"/>
    </location>
</feature>
<proteinExistence type="predicted"/>
<evidence type="ECO:0000259" key="1">
    <source>
        <dbReference type="Pfam" id="PF08241"/>
    </source>
</evidence>